<dbReference type="PANTHER" id="PTHR46361:SF3">
    <property type="entry name" value="ELECTRON CARRIER_ PROTEIN DISULFIDE OXIDOREDUCTASE"/>
    <property type="match status" value="1"/>
</dbReference>
<dbReference type="InterPro" id="IPR006869">
    <property type="entry name" value="DUF547"/>
</dbReference>
<reference evidence="3" key="2">
    <citation type="submission" date="2019-06" db="EMBL/GenBank/DDBJ databases">
        <title>Genomics analysis of Aphanomyces spp. identifies a new class of oomycete effector associated with host adaptation.</title>
        <authorList>
            <person name="Gaulin E."/>
        </authorList>
    </citation>
    <scope>NUCLEOTIDE SEQUENCE</scope>
    <source>
        <strain evidence="3">CBS 578.67</strain>
    </source>
</reference>
<dbReference type="OrthoDB" id="418495at2759"/>
<evidence type="ECO:0000313" key="3">
    <source>
        <dbReference type="EMBL" id="KAF0715804.1"/>
    </source>
</evidence>
<proteinExistence type="predicted"/>
<gene>
    <name evidence="4" type="primary">Aste57867_3173</name>
    <name evidence="3" type="ORF">As57867_003164</name>
    <name evidence="4" type="ORF">ASTE57867_3173</name>
</gene>
<organism evidence="4 5">
    <name type="scientific">Aphanomyces stellatus</name>
    <dbReference type="NCBI Taxonomy" id="120398"/>
    <lineage>
        <taxon>Eukaryota</taxon>
        <taxon>Sar</taxon>
        <taxon>Stramenopiles</taxon>
        <taxon>Oomycota</taxon>
        <taxon>Saprolegniomycetes</taxon>
        <taxon>Saprolegniales</taxon>
        <taxon>Verrucalvaceae</taxon>
        <taxon>Aphanomyces</taxon>
    </lineage>
</organism>
<feature type="domain" description="Domain of unknown function at the cortex 1" evidence="2">
    <location>
        <begin position="100"/>
        <end position="330"/>
    </location>
</feature>
<dbReference type="EMBL" id="VJMH01000516">
    <property type="protein sequence ID" value="KAF0715804.1"/>
    <property type="molecule type" value="Genomic_DNA"/>
</dbReference>
<evidence type="ECO:0000259" key="2">
    <source>
        <dbReference type="Pfam" id="PF08588"/>
    </source>
</evidence>
<feature type="domain" description="DUF547" evidence="1">
    <location>
        <begin position="652"/>
        <end position="758"/>
    </location>
</feature>
<name>A0A485KA64_9STRA</name>
<sequence>MAGLSAQEQLWFILMLGTLVALPQTSFAGVFCTAVCLVAFGFRLRTSVAATGGPASGEFSKQALSNVHPLETATTLSSTASIESRAAKECLRMLHVRDECSVDPDAVSLNSTTPVPFETDLFRGHVYFLLKTDPPNPTWQHLFAGRRRMFWIQVQGTLKRAPRGSIFLGGELPATVSVGLWARGLANMIMGIMQRLVGLIHYSFGDAHELPHCVFPLVQAVDELIMTPAGGTPPMLGQPTFGESKAAQTRRRQTPLGQETYEVGATYTFHFYTQYVDLTQWKIINLPGMQDMGLTTFFGSLPLRLACYDVESSPGPSHTNASKRYLFCFTVNFDKGQSAVPVDPATSSAPCTASSCSTVPLSITLPFWIEAYDIRARTRRVYFLVATKANNPDLRIVPAKQLTKAVPTRVYATSRLARYDAIDRQRRVVEASVEAAAAIAREAMPFACPAVSCHAVAITTTRVGVVVLEQAVLRAITDTFLRQEVLVLTTDALLAFRTSSSSPCKEIPRAAIRAIRLWTLPYAAMAHGLAVDTPSEVVYVVFPSADVQQTWLGALDVDRPRHRLLSPVEPWVSPLPLTGRLVLNSRRLFVCPSTGDDSTCCLAVADASVHAIRALALAMAARGPAHAPDETVVFLDAVSALRGVNLTSLVIHEDKVSFYLNVANCLRWHAENLPGGVRAVPRAAYRVGVDGHVLSLDDLEHGILRARLTQAKSNECAALAVAHPDFRLALALHVPMAHVPLFTPDQVHDQLNGLCRNYFQRTVATNRETTTIYLPMLCRDYCHDYGSDGSGLACVRKILGYLDDELWDDVTEILEAGKQPVRIKYRDAD</sequence>
<evidence type="ECO:0000313" key="5">
    <source>
        <dbReference type="Proteomes" id="UP000332933"/>
    </source>
</evidence>
<dbReference type="Proteomes" id="UP000332933">
    <property type="component" value="Unassembled WGS sequence"/>
</dbReference>
<dbReference type="AlphaFoldDB" id="A0A485KA64"/>
<protein>
    <submittedName>
        <fullName evidence="4">Aste57867_3173 protein</fullName>
    </submittedName>
</protein>
<keyword evidence="5" id="KW-1185">Reference proteome</keyword>
<dbReference type="EMBL" id="CAADRA010000516">
    <property type="protein sequence ID" value="VFT80347.1"/>
    <property type="molecule type" value="Genomic_DNA"/>
</dbReference>
<dbReference type="Pfam" id="PF04784">
    <property type="entry name" value="DUF547"/>
    <property type="match status" value="1"/>
</dbReference>
<dbReference type="Pfam" id="PF08588">
    <property type="entry name" value="Duc1"/>
    <property type="match status" value="1"/>
</dbReference>
<dbReference type="PANTHER" id="PTHR46361">
    <property type="entry name" value="ELECTRON CARRIER/ PROTEIN DISULFIDE OXIDOREDUCTASE"/>
    <property type="match status" value="1"/>
</dbReference>
<evidence type="ECO:0000313" key="4">
    <source>
        <dbReference type="EMBL" id="VFT80347.1"/>
    </source>
</evidence>
<accession>A0A485KA64</accession>
<reference evidence="4 5" key="1">
    <citation type="submission" date="2019-03" db="EMBL/GenBank/DDBJ databases">
        <authorList>
            <person name="Gaulin E."/>
            <person name="Dumas B."/>
        </authorList>
    </citation>
    <scope>NUCLEOTIDE SEQUENCE [LARGE SCALE GENOMIC DNA]</scope>
    <source>
        <strain evidence="4">CBS 568.67</strain>
    </source>
</reference>
<evidence type="ECO:0000259" key="1">
    <source>
        <dbReference type="Pfam" id="PF04784"/>
    </source>
</evidence>
<dbReference type="InterPro" id="IPR013897">
    <property type="entry name" value="Duc1"/>
</dbReference>